<keyword evidence="1" id="KW-0732">Signal</keyword>
<organism evidence="3 4">
    <name type="scientific">Eubacterium coprostanoligenes</name>
    <dbReference type="NCBI Taxonomy" id="290054"/>
    <lineage>
        <taxon>Bacteria</taxon>
        <taxon>Bacillati</taxon>
        <taxon>Bacillota</taxon>
        <taxon>Clostridia</taxon>
        <taxon>Eubacteriales</taxon>
        <taxon>Eubacteriaceae</taxon>
        <taxon>Eubacterium</taxon>
    </lineage>
</organism>
<sequence length="494" mass="55225">MKKFISLVMSAVMLVSSVAVGITVQAGTVEDNLRAQGFPESYIEDLATLQKAHPNWKFVAFKTGLDFDDAVKGELSGTPTTEENLRAYLDPRNWLNEKYVFQFESIRKSDAVQSVSSVNAILKNTWMANSKINYFDTQGVSKTVTEVNTYADAMIKASNDTNLSANYIAAKIRQENGRTENTATAVCGKKEPFKGIYNYFNIGAYTTAMDGLAWAAGFLKANKDTVLFDGANATAKPIVTVSNGQRMAYIKEEGDYYRVTLYDELDNGKYDDKEIGYILKSDVNTTYMGNYGRPWTDPNKAIYNGAKYIANGYLTYQFTMYLQKYNVNSQSGSLYRHEYMTNVSGAASEGYHLYSGYAKAGLLNSAHTFYIPVFNNMPNDNSNITTTAPTTTTKNYTPAKVKLTSLTALKGHKIKAKWNKCSTSATGYQIYWAKDKKFKKVVAKTTTRGRSKVTYTGKNFTKGRKYYVRIRAYKKAGGKTYYGPWSNIKAKTSK</sequence>
<dbReference type="InterPro" id="IPR003961">
    <property type="entry name" value="FN3_dom"/>
</dbReference>
<feature type="signal peptide" evidence="1">
    <location>
        <begin position="1"/>
        <end position="21"/>
    </location>
</feature>
<keyword evidence="4" id="KW-1185">Reference proteome</keyword>
<dbReference type="CDD" id="cd00063">
    <property type="entry name" value="FN3"/>
    <property type="match status" value="1"/>
</dbReference>
<evidence type="ECO:0000259" key="2">
    <source>
        <dbReference type="PROSITE" id="PS50853"/>
    </source>
</evidence>
<dbReference type="Pfam" id="PF00041">
    <property type="entry name" value="fn3"/>
    <property type="match status" value="1"/>
</dbReference>
<evidence type="ECO:0000313" key="4">
    <source>
        <dbReference type="Proteomes" id="UP000190657"/>
    </source>
</evidence>
<protein>
    <recommendedName>
        <fullName evidence="2">Fibronectin type-III domain-containing protein</fullName>
    </recommendedName>
</protein>
<dbReference type="EMBL" id="FUWW01000001">
    <property type="protein sequence ID" value="SJZ32868.1"/>
    <property type="molecule type" value="Genomic_DNA"/>
</dbReference>
<dbReference type="Proteomes" id="UP000190657">
    <property type="component" value="Unassembled WGS sequence"/>
</dbReference>
<evidence type="ECO:0000256" key="1">
    <source>
        <dbReference type="SAM" id="SignalP"/>
    </source>
</evidence>
<dbReference type="STRING" id="290054.SAMN02745114_00022"/>
<reference evidence="3 4" key="1">
    <citation type="submission" date="2017-02" db="EMBL/GenBank/DDBJ databases">
        <authorList>
            <person name="Peterson S.W."/>
        </authorList>
    </citation>
    <scope>NUCLEOTIDE SEQUENCE [LARGE SCALE GENOMIC DNA]</scope>
    <source>
        <strain evidence="3 4">ATCC 51222</strain>
    </source>
</reference>
<dbReference type="AlphaFoldDB" id="A0A1T4JRS3"/>
<dbReference type="InterPro" id="IPR036116">
    <property type="entry name" value="FN3_sf"/>
</dbReference>
<feature type="domain" description="Fibronectin type-III" evidence="2">
    <location>
        <begin position="397"/>
        <end position="494"/>
    </location>
</feature>
<gene>
    <name evidence="3" type="ORF">SAMN02745114_00022</name>
</gene>
<dbReference type="Gene3D" id="2.60.40.10">
    <property type="entry name" value="Immunoglobulins"/>
    <property type="match status" value="1"/>
</dbReference>
<accession>A0A1T4JRS3</accession>
<dbReference type="InterPro" id="IPR013783">
    <property type="entry name" value="Ig-like_fold"/>
</dbReference>
<feature type="chain" id="PRO_5038486070" description="Fibronectin type-III domain-containing protein" evidence="1">
    <location>
        <begin position="22"/>
        <end position="494"/>
    </location>
</feature>
<name>A0A1T4JRS3_9FIRM</name>
<proteinExistence type="predicted"/>
<evidence type="ECO:0000313" key="3">
    <source>
        <dbReference type="EMBL" id="SJZ32868.1"/>
    </source>
</evidence>
<dbReference type="OrthoDB" id="9816557at2"/>
<dbReference type="RefSeq" id="WP_078767547.1">
    <property type="nucleotide sequence ID" value="NZ_FUWW01000001.1"/>
</dbReference>
<dbReference type="SUPFAM" id="SSF49265">
    <property type="entry name" value="Fibronectin type III"/>
    <property type="match status" value="1"/>
</dbReference>
<dbReference type="PROSITE" id="PS50853">
    <property type="entry name" value="FN3"/>
    <property type="match status" value="1"/>
</dbReference>